<keyword evidence="2" id="KW-0805">Transcription regulation</keyword>
<dbReference type="PROSITE" id="PS51011">
    <property type="entry name" value="ARID"/>
    <property type="match status" value="1"/>
</dbReference>
<dbReference type="Proteomes" id="UP000515150">
    <property type="component" value="Chromosome 9"/>
</dbReference>
<dbReference type="CDD" id="cd16869">
    <property type="entry name" value="ARID_ARID5"/>
    <property type="match status" value="1"/>
</dbReference>
<reference evidence="10" key="1">
    <citation type="submission" date="2025-08" db="UniProtKB">
        <authorList>
            <consortium name="RefSeq"/>
        </authorList>
    </citation>
    <scope>IDENTIFICATION</scope>
</reference>
<evidence type="ECO:0000256" key="6">
    <source>
        <dbReference type="ARBA" id="ARBA00023242"/>
    </source>
</evidence>
<dbReference type="GO" id="GO:0000976">
    <property type="term" value="F:transcription cis-regulatory region binding"/>
    <property type="evidence" value="ECO:0007669"/>
    <property type="project" value="TreeGrafter"/>
</dbReference>
<dbReference type="GO" id="GO:0006357">
    <property type="term" value="P:regulation of transcription by RNA polymerase II"/>
    <property type="evidence" value="ECO:0007669"/>
    <property type="project" value="TreeGrafter"/>
</dbReference>
<dbReference type="GeneID" id="114861518"/>
<sequence>MKLPGGDIFLFRGVMLKRSTHELLSQNTVKSDARRQLLEMAPEDQGDASPQTTASDEDKGTVNQASPCVIEIHDSTNECEEEPRHSPVQMEEKAFISRLHSFMKARGTPIERIPHLGFKQINLWKIYKAVEKLGGYDSVTAGRYWKKVYDELGGSPGSTSAATCTRRHYERLVLPFERHIKGEEDKPLPPSKPRKPYKRNLDGKMSKAEVKRKRTQSDRELDSERSPEAACQGDAGMHPHSSLWASTSDRHHAERPQPSRAPADLCSSVFAHLLPIPTAPSWTAHVPSAAGEVISPLEKKKRMAQASLNLPMSPQGEDKERPSVIHCPQSPARASSGQNCNSSDGSPLPLSSSSSRSPSSSSILSEDSSTENEDKPTSASEPPHNCSSTAKTTSSCSEDSKSASCSQISKDPAGGDKDASHIGSQSLAADSKKSQLKDHAWKPNHKAGNKYLPHPVHLPPSFTDWAPTSTSSFTKVIPKSMQLLRPAPVRPAYKTYPGRAVQQDDSLPCAKEMNSVVSLFYPTEKRDKSRTMLQKVALAQQSPAHATSTAVPMPCVLSSYDKPGRDSRHHPPLHSAYLPARMRLPPSQLMYRHVPVAPAHPAVIGPAVYPYPYPIPMLSPQTAYACALPAIYSHKL</sequence>
<keyword evidence="9" id="KW-1185">Reference proteome</keyword>
<evidence type="ECO:0000256" key="7">
    <source>
        <dbReference type="SAM" id="MobiDB-lite"/>
    </source>
</evidence>
<dbReference type="SMART" id="SM01014">
    <property type="entry name" value="ARID"/>
    <property type="match status" value="1"/>
</dbReference>
<keyword evidence="6" id="KW-0539">Nucleus</keyword>
<evidence type="ECO:0000313" key="9">
    <source>
        <dbReference type="Proteomes" id="UP000515150"/>
    </source>
</evidence>
<dbReference type="InterPro" id="IPR036431">
    <property type="entry name" value="ARID_dom_sf"/>
</dbReference>
<dbReference type="PANTHER" id="PTHR13964:SF25">
    <property type="entry name" value="AT-RICH INTERACTIVE DOMAIN-CONTAINING PROTEIN 5A"/>
    <property type="match status" value="1"/>
</dbReference>
<feature type="compositionally biased region" description="Polar residues" evidence="7">
    <location>
        <begin position="332"/>
        <end position="341"/>
    </location>
</feature>
<proteinExistence type="predicted"/>
<dbReference type="Gene3D" id="1.10.150.60">
    <property type="entry name" value="ARID DNA-binding domain"/>
    <property type="match status" value="1"/>
</dbReference>
<keyword evidence="4" id="KW-0010">Activator</keyword>
<evidence type="ECO:0000256" key="1">
    <source>
        <dbReference type="ARBA" id="ARBA00004123"/>
    </source>
</evidence>
<evidence type="ECO:0000256" key="5">
    <source>
        <dbReference type="ARBA" id="ARBA00023163"/>
    </source>
</evidence>
<feature type="region of interest" description="Disordered" evidence="7">
    <location>
        <begin position="304"/>
        <end position="455"/>
    </location>
</feature>
<feature type="region of interest" description="Disordered" evidence="7">
    <location>
        <begin position="40"/>
        <end position="63"/>
    </location>
</feature>
<name>A0A6P7NG78_BETSP</name>
<evidence type="ECO:0000256" key="4">
    <source>
        <dbReference type="ARBA" id="ARBA00023159"/>
    </source>
</evidence>
<keyword evidence="3" id="KW-0238">DNA-binding</keyword>
<dbReference type="SMART" id="SM00501">
    <property type="entry name" value="BRIGHT"/>
    <property type="match status" value="1"/>
</dbReference>
<gene>
    <name evidence="10" type="primary">arid5a</name>
</gene>
<organism evidence="9 10">
    <name type="scientific">Betta splendens</name>
    <name type="common">Siamese fighting fish</name>
    <dbReference type="NCBI Taxonomy" id="158456"/>
    <lineage>
        <taxon>Eukaryota</taxon>
        <taxon>Metazoa</taxon>
        <taxon>Chordata</taxon>
        <taxon>Craniata</taxon>
        <taxon>Vertebrata</taxon>
        <taxon>Euteleostomi</taxon>
        <taxon>Actinopterygii</taxon>
        <taxon>Neopterygii</taxon>
        <taxon>Teleostei</taxon>
        <taxon>Neoteleostei</taxon>
        <taxon>Acanthomorphata</taxon>
        <taxon>Anabantaria</taxon>
        <taxon>Anabantiformes</taxon>
        <taxon>Anabantoidei</taxon>
        <taxon>Osphronemidae</taxon>
        <taxon>Betta</taxon>
    </lineage>
</organism>
<dbReference type="AlphaFoldDB" id="A0A6P7NG78"/>
<feature type="compositionally biased region" description="Low complexity" evidence="7">
    <location>
        <begin position="386"/>
        <end position="406"/>
    </location>
</feature>
<comment type="subcellular location">
    <subcellularLocation>
        <location evidence="1">Nucleus</location>
    </subcellularLocation>
</comment>
<feature type="compositionally biased region" description="Basic and acidic residues" evidence="7">
    <location>
        <begin position="248"/>
        <end position="257"/>
    </location>
</feature>
<evidence type="ECO:0000256" key="2">
    <source>
        <dbReference type="ARBA" id="ARBA00023015"/>
    </source>
</evidence>
<dbReference type="OrthoDB" id="1938591at2759"/>
<dbReference type="GO" id="GO:0005634">
    <property type="term" value="C:nucleus"/>
    <property type="evidence" value="ECO:0007669"/>
    <property type="project" value="UniProtKB-SubCell"/>
</dbReference>
<dbReference type="CTD" id="10865"/>
<evidence type="ECO:0000256" key="3">
    <source>
        <dbReference type="ARBA" id="ARBA00023125"/>
    </source>
</evidence>
<protein>
    <submittedName>
        <fullName evidence="10">AT-rich interactive domain-containing protein 5A isoform X1</fullName>
    </submittedName>
</protein>
<dbReference type="SUPFAM" id="SSF46774">
    <property type="entry name" value="ARID-like"/>
    <property type="match status" value="1"/>
</dbReference>
<dbReference type="FunCoup" id="A0A6P7NG78">
    <property type="interactions" value="780"/>
</dbReference>
<feature type="compositionally biased region" description="Basic and acidic residues" evidence="7">
    <location>
        <begin position="430"/>
        <end position="441"/>
    </location>
</feature>
<evidence type="ECO:0000259" key="8">
    <source>
        <dbReference type="PROSITE" id="PS51011"/>
    </source>
</evidence>
<dbReference type="PANTHER" id="PTHR13964">
    <property type="entry name" value="RBP-RELATED"/>
    <property type="match status" value="1"/>
</dbReference>
<feature type="region of interest" description="Disordered" evidence="7">
    <location>
        <begin position="180"/>
        <end position="261"/>
    </location>
</feature>
<evidence type="ECO:0000313" key="10">
    <source>
        <dbReference type="RefSeq" id="XP_029016674.1"/>
    </source>
</evidence>
<feature type="domain" description="ARID" evidence="8">
    <location>
        <begin position="89"/>
        <end position="181"/>
    </location>
</feature>
<dbReference type="InParanoid" id="A0A6P7NG78"/>
<dbReference type="Pfam" id="PF01388">
    <property type="entry name" value="ARID"/>
    <property type="match status" value="1"/>
</dbReference>
<dbReference type="FunFam" id="1.10.150.60:FF:000004">
    <property type="entry name" value="AT-rich interactive domain-containing protein 5B"/>
    <property type="match status" value="1"/>
</dbReference>
<dbReference type="InterPro" id="IPR001606">
    <property type="entry name" value="ARID_dom"/>
</dbReference>
<dbReference type="KEGG" id="bspl:114861518"/>
<feature type="compositionally biased region" description="Basic and acidic residues" evidence="7">
    <location>
        <begin position="199"/>
        <end position="227"/>
    </location>
</feature>
<dbReference type="RefSeq" id="XP_029016674.1">
    <property type="nucleotide sequence ID" value="XM_029160841.3"/>
</dbReference>
<keyword evidence="5" id="KW-0804">Transcription</keyword>
<dbReference type="InterPro" id="IPR051232">
    <property type="entry name" value="ARID/SWI1_ChromRemod"/>
</dbReference>
<feature type="compositionally biased region" description="Low complexity" evidence="7">
    <location>
        <begin position="342"/>
        <end position="367"/>
    </location>
</feature>
<accession>A0A6P7NG78</accession>